<sequence length="409" mass="44045">MKSTPQTWQQQLSSLSKCHGSLGSHLLQAAQKLQQAGTPLSETLLEELVRYNRDFNHLQQEVMTEGESASQVEMSLSDLEKRLHQQIQPNDSPNRRQKALSVLEQVLSLTHKDQGAFESLDSAKHSATQLRTQITHSTTEFSPEVEALVAGVHPLSALLTLVETGESLDDQQWVVLEEKVSASFGKSLAVAISRGKIIRSISSSELTSSVPPAANPDIVILGEPTSMTPQEVIIVPSMEVPKTPPTIDGTHIVFGNAPISGKSTSAKATRLAPVGLKVGVSIHRLGDREYAAQEYAGTRGQGLPLEAFQISIVPPVPGLSLRYMAHISEVGNTPMISEGQLVGEPGKGRQIEGFAIELTGPQASNYEICYTAHVQNIGDVPVCSNGQFCGTRGKGLRVEGLQVWIQSKA</sequence>
<dbReference type="Proteomes" id="UP000017127">
    <property type="component" value="Unassembled WGS sequence"/>
</dbReference>
<gene>
    <name evidence="1" type="ORF">M595_3607</name>
</gene>
<dbReference type="EMBL" id="AUZM01000037">
    <property type="protein sequence ID" value="ERT06436.1"/>
    <property type="molecule type" value="Genomic_DNA"/>
</dbReference>
<dbReference type="SMART" id="SM00728">
    <property type="entry name" value="ChW"/>
    <property type="match status" value="3"/>
</dbReference>
<keyword evidence="2" id="KW-1185">Reference proteome</keyword>
<accession>U7QJ48</accession>
<dbReference type="OrthoDB" id="442171at2"/>
<dbReference type="InterPro" id="IPR006637">
    <property type="entry name" value="ChW"/>
</dbReference>
<reference evidence="1 2" key="1">
    <citation type="journal article" date="2013" name="Front. Microbiol.">
        <title>Comparative genomic analyses of the cyanobacterium, Lyngbya aestuarii BL J, a powerful hydrogen producer.</title>
        <authorList>
            <person name="Kothari A."/>
            <person name="Vaughn M."/>
            <person name="Garcia-Pichel F."/>
        </authorList>
    </citation>
    <scope>NUCLEOTIDE SEQUENCE [LARGE SCALE GENOMIC DNA]</scope>
    <source>
        <strain evidence="1 2">BL J</strain>
    </source>
</reference>
<dbReference type="Pfam" id="PF07538">
    <property type="entry name" value="ChW"/>
    <property type="match status" value="3"/>
</dbReference>
<protein>
    <submittedName>
        <fullName evidence="1">Clostridial hydrophobic W family protein</fullName>
    </submittedName>
</protein>
<dbReference type="PATRIC" id="fig|1348334.3.peg.3489"/>
<dbReference type="RefSeq" id="WP_023067400.1">
    <property type="nucleotide sequence ID" value="NZ_AUZM01000037.1"/>
</dbReference>
<evidence type="ECO:0000313" key="2">
    <source>
        <dbReference type="Proteomes" id="UP000017127"/>
    </source>
</evidence>
<comment type="caution">
    <text evidence="1">The sequence shown here is derived from an EMBL/GenBank/DDBJ whole genome shotgun (WGS) entry which is preliminary data.</text>
</comment>
<evidence type="ECO:0000313" key="1">
    <source>
        <dbReference type="EMBL" id="ERT06436.1"/>
    </source>
</evidence>
<proteinExistence type="predicted"/>
<dbReference type="AlphaFoldDB" id="U7QJ48"/>
<name>U7QJ48_9CYAN</name>
<organism evidence="1 2">
    <name type="scientific">Lyngbya aestuarii BL J</name>
    <dbReference type="NCBI Taxonomy" id="1348334"/>
    <lineage>
        <taxon>Bacteria</taxon>
        <taxon>Bacillati</taxon>
        <taxon>Cyanobacteriota</taxon>
        <taxon>Cyanophyceae</taxon>
        <taxon>Oscillatoriophycideae</taxon>
        <taxon>Oscillatoriales</taxon>
        <taxon>Microcoleaceae</taxon>
        <taxon>Lyngbya</taxon>
    </lineage>
</organism>